<dbReference type="EMBL" id="QXGA01003621">
    <property type="protein sequence ID" value="KAE9081206.1"/>
    <property type="molecule type" value="Genomic_DNA"/>
</dbReference>
<evidence type="ECO:0000313" key="15">
    <source>
        <dbReference type="Proteomes" id="UP000460718"/>
    </source>
</evidence>
<dbReference type="AlphaFoldDB" id="A0A6A3HKA0"/>
<dbReference type="EMBL" id="QXGC01003530">
    <property type="protein sequence ID" value="KAE9174981.1"/>
    <property type="molecule type" value="Genomic_DNA"/>
</dbReference>
<dbReference type="Proteomes" id="UP000433483">
    <property type="component" value="Unassembled WGS sequence"/>
</dbReference>
<accession>A0A6A3HKA0</accession>
<evidence type="ECO:0000313" key="1">
    <source>
        <dbReference type="EMBL" id="KAE8921487.1"/>
    </source>
</evidence>
<evidence type="ECO:0000313" key="5">
    <source>
        <dbReference type="EMBL" id="KAE9171116.1"/>
    </source>
</evidence>
<protein>
    <submittedName>
        <fullName evidence="2">Uncharacterized protein</fullName>
    </submittedName>
</protein>
<keyword evidence="10" id="KW-1185">Reference proteome</keyword>
<dbReference type="Proteomes" id="UP000460718">
    <property type="component" value="Unassembled WGS sequence"/>
</dbReference>
<dbReference type="EMBL" id="QXFZ01003440">
    <property type="protein sequence ID" value="KAE9069063.1"/>
    <property type="molecule type" value="Genomic_DNA"/>
</dbReference>
<evidence type="ECO:0000313" key="11">
    <source>
        <dbReference type="Proteomes" id="UP000437068"/>
    </source>
</evidence>
<evidence type="ECO:0000313" key="8">
    <source>
        <dbReference type="EMBL" id="KAE9275589.1"/>
    </source>
</evidence>
<evidence type="ECO:0000313" key="7">
    <source>
        <dbReference type="EMBL" id="KAE9179361.1"/>
    </source>
</evidence>
<evidence type="ECO:0000313" key="16">
    <source>
        <dbReference type="Proteomes" id="UP000476176"/>
    </source>
</evidence>
<dbReference type="EMBL" id="QXGB01003379">
    <property type="protein sequence ID" value="KAE9171116.1"/>
    <property type="molecule type" value="Genomic_DNA"/>
</dbReference>
<dbReference type="EMBL" id="QXGE01003346">
    <property type="protein sequence ID" value="KAE9275589.1"/>
    <property type="molecule type" value="Genomic_DNA"/>
</dbReference>
<organism evidence="2 15">
    <name type="scientific">Phytophthora fragariae</name>
    <dbReference type="NCBI Taxonomy" id="53985"/>
    <lineage>
        <taxon>Eukaryota</taxon>
        <taxon>Sar</taxon>
        <taxon>Stramenopiles</taxon>
        <taxon>Oomycota</taxon>
        <taxon>Peronosporomycetes</taxon>
        <taxon>Peronosporales</taxon>
        <taxon>Peronosporaceae</taxon>
        <taxon>Phytophthora</taxon>
    </lineage>
</organism>
<dbReference type="EMBL" id="QXFW01003542">
    <property type="protein sequence ID" value="KAE8970160.1"/>
    <property type="molecule type" value="Genomic_DNA"/>
</dbReference>
<evidence type="ECO:0000313" key="10">
    <source>
        <dbReference type="Proteomes" id="UP000433483"/>
    </source>
</evidence>
<dbReference type="Proteomes" id="UP000429523">
    <property type="component" value="Unassembled WGS sequence"/>
</dbReference>
<evidence type="ECO:0000313" key="14">
    <source>
        <dbReference type="Proteomes" id="UP000441208"/>
    </source>
</evidence>
<evidence type="ECO:0000313" key="6">
    <source>
        <dbReference type="EMBL" id="KAE9174981.1"/>
    </source>
</evidence>
<name>A0A6A3HKA0_9STRA</name>
<proteinExistence type="predicted"/>
<evidence type="ECO:0000313" key="3">
    <source>
        <dbReference type="EMBL" id="KAE9069063.1"/>
    </source>
</evidence>
<sequence length="39" mass="4510">MVVPVSWNGKLWDFDKALMMSLVEDDSLEEIENWKGEAP</sequence>
<reference evidence="15 16" key="1">
    <citation type="submission" date="2018-09" db="EMBL/GenBank/DDBJ databases">
        <title>Genomic investigation of the strawberry pathogen Phytophthora fragariae indicates pathogenicity is determined by transcriptional variation in three key races.</title>
        <authorList>
            <person name="Adams T.M."/>
            <person name="Armitage A.D."/>
            <person name="Sobczyk M.K."/>
            <person name="Bates H.J."/>
            <person name="Dunwell J.M."/>
            <person name="Nellist C.F."/>
            <person name="Harrison R.J."/>
        </authorList>
    </citation>
    <scope>NUCLEOTIDE SEQUENCE [LARGE SCALE GENOMIC DNA]</scope>
    <source>
        <strain evidence="8 11">A4</strain>
        <strain evidence="7 12">BC-1</strain>
        <strain evidence="6 16">BC-23</strain>
        <strain evidence="5 10">NOV-27</strain>
        <strain evidence="4 13">NOV-5</strain>
        <strain evidence="3 14">NOV-71</strain>
        <strain evidence="1 9">NOV-9</strain>
        <strain evidence="2 15">SCRP245</strain>
    </source>
</reference>
<dbReference type="Proteomes" id="UP000441208">
    <property type="component" value="Unassembled WGS sequence"/>
</dbReference>
<dbReference type="Proteomes" id="UP000437068">
    <property type="component" value="Unassembled WGS sequence"/>
</dbReference>
<comment type="caution">
    <text evidence="2">The sequence shown here is derived from an EMBL/GenBank/DDBJ whole genome shotgun (WGS) entry which is preliminary data.</text>
</comment>
<evidence type="ECO:0000313" key="13">
    <source>
        <dbReference type="Proteomes" id="UP000440732"/>
    </source>
</evidence>
<evidence type="ECO:0000313" key="9">
    <source>
        <dbReference type="Proteomes" id="UP000429523"/>
    </source>
</evidence>
<dbReference type="EMBL" id="QXGF01003474">
    <property type="protein sequence ID" value="KAE8921487.1"/>
    <property type="molecule type" value="Genomic_DNA"/>
</dbReference>
<evidence type="ECO:0000313" key="2">
    <source>
        <dbReference type="EMBL" id="KAE8970160.1"/>
    </source>
</evidence>
<dbReference type="Proteomes" id="UP000440732">
    <property type="component" value="Unassembled WGS sequence"/>
</dbReference>
<dbReference type="Proteomes" id="UP000476176">
    <property type="component" value="Unassembled WGS sequence"/>
</dbReference>
<evidence type="ECO:0000313" key="12">
    <source>
        <dbReference type="Proteomes" id="UP000440367"/>
    </source>
</evidence>
<evidence type="ECO:0000313" key="4">
    <source>
        <dbReference type="EMBL" id="KAE9081206.1"/>
    </source>
</evidence>
<dbReference type="EMBL" id="QXGD01003241">
    <property type="protein sequence ID" value="KAE9179361.1"/>
    <property type="molecule type" value="Genomic_DNA"/>
</dbReference>
<gene>
    <name evidence="8" type="ORF">PF001_g26510</name>
    <name evidence="7" type="ORF">PF002_g27834</name>
    <name evidence="6" type="ORF">PF004_g26517</name>
    <name evidence="5" type="ORF">PF005_g27279</name>
    <name evidence="4" type="ORF">PF006_g27161</name>
    <name evidence="3" type="ORF">PF007_g27459</name>
    <name evidence="1" type="ORF">PF009_g28238</name>
    <name evidence="2" type="ORF">PF011_g26525</name>
</gene>
<dbReference type="Proteomes" id="UP000440367">
    <property type="component" value="Unassembled WGS sequence"/>
</dbReference>